<dbReference type="Pfam" id="PF00512">
    <property type="entry name" value="HisKA"/>
    <property type="match status" value="1"/>
</dbReference>
<dbReference type="SUPFAM" id="SSF47384">
    <property type="entry name" value="Homodimeric domain of signal transducing histidine kinase"/>
    <property type="match status" value="1"/>
</dbReference>
<accession>A0A0P9DD44</accession>
<sequence>TIDGAVTIFRDITTNQKLERAKDDFLAVAAHELRSPLAAVRGYTDLLVRREQRRGEEDSSELRGLNILAQQVTHMLRMVDNILDVSRIDAGQVSLQVQPVNLVALAEQVIEQQRPSAGDRWIELEAPGPDLQIVCDSLRIRQVLTNLVGNAIRYSAPGTHIGVRLATHTAAVIAANHPFYSIPGSMDAQSVQVLVAVRDQGSGISDDQLSRLFRRYARGRERRAEGLGLGLY</sequence>
<feature type="non-terminal residue" evidence="8">
    <location>
        <position position="1"/>
    </location>
</feature>
<evidence type="ECO:0000256" key="3">
    <source>
        <dbReference type="ARBA" id="ARBA00022553"/>
    </source>
</evidence>
<dbReference type="InterPro" id="IPR003594">
    <property type="entry name" value="HATPase_dom"/>
</dbReference>
<dbReference type="InterPro" id="IPR003661">
    <property type="entry name" value="HisK_dim/P_dom"/>
</dbReference>
<keyword evidence="3" id="KW-0597">Phosphoprotein</keyword>
<dbReference type="GO" id="GO:0000155">
    <property type="term" value="F:phosphorelay sensor kinase activity"/>
    <property type="evidence" value="ECO:0007669"/>
    <property type="project" value="InterPro"/>
</dbReference>
<feature type="domain" description="Histidine kinase" evidence="7">
    <location>
        <begin position="28"/>
        <end position="232"/>
    </location>
</feature>
<comment type="catalytic activity">
    <reaction evidence="1">
        <text>ATP + protein L-histidine = ADP + protein N-phospho-L-histidine.</text>
        <dbReference type="EC" id="2.7.13.3"/>
    </reaction>
</comment>
<organism evidence="8 9">
    <name type="scientific">Kouleothrix aurantiaca</name>
    <dbReference type="NCBI Taxonomy" id="186479"/>
    <lineage>
        <taxon>Bacteria</taxon>
        <taxon>Bacillati</taxon>
        <taxon>Chloroflexota</taxon>
        <taxon>Chloroflexia</taxon>
        <taxon>Chloroflexales</taxon>
        <taxon>Roseiflexineae</taxon>
        <taxon>Roseiflexaceae</taxon>
        <taxon>Kouleothrix</taxon>
    </lineage>
</organism>
<reference evidence="8 9" key="1">
    <citation type="submission" date="2015-09" db="EMBL/GenBank/DDBJ databases">
        <title>Draft genome sequence of Kouleothrix aurantiaca JCM 19913.</title>
        <authorList>
            <person name="Hemp J."/>
        </authorList>
    </citation>
    <scope>NUCLEOTIDE SEQUENCE [LARGE SCALE GENOMIC DNA]</scope>
    <source>
        <strain evidence="8 9">COM-B</strain>
    </source>
</reference>
<dbReference type="Gene3D" id="3.30.565.10">
    <property type="entry name" value="Histidine kinase-like ATPase, C-terminal domain"/>
    <property type="match status" value="1"/>
</dbReference>
<dbReference type="SMART" id="SM00387">
    <property type="entry name" value="HATPase_c"/>
    <property type="match status" value="1"/>
</dbReference>
<evidence type="ECO:0000256" key="2">
    <source>
        <dbReference type="ARBA" id="ARBA00012438"/>
    </source>
</evidence>
<comment type="caution">
    <text evidence="8">The sequence shown here is derived from an EMBL/GenBank/DDBJ whole genome shotgun (WGS) entry which is preliminary data.</text>
</comment>
<protein>
    <recommendedName>
        <fullName evidence="2">histidine kinase</fullName>
        <ecNumber evidence="2">2.7.13.3</ecNumber>
    </recommendedName>
</protein>
<dbReference type="FunFam" id="1.10.287.130:FF:000001">
    <property type="entry name" value="Two-component sensor histidine kinase"/>
    <property type="match status" value="1"/>
</dbReference>
<dbReference type="Proteomes" id="UP000050509">
    <property type="component" value="Unassembled WGS sequence"/>
</dbReference>
<evidence type="ECO:0000256" key="5">
    <source>
        <dbReference type="ARBA" id="ARBA00022777"/>
    </source>
</evidence>
<dbReference type="PROSITE" id="PS50109">
    <property type="entry name" value="HIS_KIN"/>
    <property type="match status" value="1"/>
</dbReference>
<dbReference type="Pfam" id="PF02518">
    <property type="entry name" value="HATPase_c"/>
    <property type="match status" value="1"/>
</dbReference>
<dbReference type="InterPro" id="IPR005467">
    <property type="entry name" value="His_kinase_dom"/>
</dbReference>
<dbReference type="PRINTS" id="PR00344">
    <property type="entry name" value="BCTRLSENSOR"/>
</dbReference>
<gene>
    <name evidence="8" type="ORF">SE17_41105</name>
</gene>
<dbReference type="CDD" id="cd00082">
    <property type="entry name" value="HisKA"/>
    <property type="match status" value="1"/>
</dbReference>
<dbReference type="GO" id="GO:0005886">
    <property type="term" value="C:plasma membrane"/>
    <property type="evidence" value="ECO:0007669"/>
    <property type="project" value="TreeGrafter"/>
</dbReference>
<keyword evidence="6" id="KW-0902">Two-component regulatory system</keyword>
<name>A0A0P9DD44_9CHLR</name>
<keyword evidence="4" id="KW-0808">Transferase</keyword>
<evidence type="ECO:0000313" key="9">
    <source>
        <dbReference type="Proteomes" id="UP000050509"/>
    </source>
</evidence>
<dbReference type="InterPro" id="IPR036097">
    <property type="entry name" value="HisK_dim/P_sf"/>
</dbReference>
<evidence type="ECO:0000259" key="7">
    <source>
        <dbReference type="PROSITE" id="PS50109"/>
    </source>
</evidence>
<feature type="non-terminal residue" evidence="8">
    <location>
        <position position="232"/>
    </location>
</feature>
<evidence type="ECO:0000256" key="6">
    <source>
        <dbReference type="ARBA" id="ARBA00023012"/>
    </source>
</evidence>
<dbReference type="SMART" id="SM00388">
    <property type="entry name" value="HisKA"/>
    <property type="match status" value="1"/>
</dbReference>
<dbReference type="Gene3D" id="1.10.287.130">
    <property type="match status" value="1"/>
</dbReference>
<dbReference type="PANTHER" id="PTHR43047">
    <property type="entry name" value="TWO-COMPONENT HISTIDINE PROTEIN KINASE"/>
    <property type="match status" value="1"/>
</dbReference>
<keyword evidence="9" id="KW-1185">Reference proteome</keyword>
<dbReference type="EC" id="2.7.13.3" evidence="2"/>
<dbReference type="GO" id="GO:0009927">
    <property type="term" value="F:histidine phosphotransfer kinase activity"/>
    <property type="evidence" value="ECO:0007669"/>
    <property type="project" value="TreeGrafter"/>
</dbReference>
<evidence type="ECO:0000256" key="4">
    <source>
        <dbReference type="ARBA" id="ARBA00022679"/>
    </source>
</evidence>
<keyword evidence="5 8" id="KW-0418">Kinase</keyword>
<dbReference type="InterPro" id="IPR004358">
    <property type="entry name" value="Sig_transdc_His_kin-like_C"/>
</dbReference>
<proteinExistence type="predicted"/>
<dbReference type="EMBL" id="LJCR01003150">
    <property type="protein sequence ID" value="KPV47874.1"/>
    <property type="molecule type" value="Genomic_DNA"/>
</dbReference>
<dbReference type="SUPFAM" id="SSF55874">
    <property type="entry name" value="ATPase domain of HSP90 chaperone/DNA topoisomerase II/histidine kinase"/>
    <property type="match status" value="1"/>
</dbReference>
<dbReference type="PANTHER" id="PTHR43047:SF72">
    <property type="entry name" value="OSMOSENSING HISTIDINE PROTEIN KINASE SLN1"/>
    <property type="match status" value="1"/>
</dbReference>
<dbReference type="AlphaFoldDB" id="A0A0P9DD44"/>
<evidence type="ECO:0000313" key="8">
    <source>
        <dbReference type="EMBL" id="KPV47874.1"/>
    </source>
</evidence>
<dbReference type="InterPro" id="IPR036890">
    <property type="entry name" value="HATPase_C_sf"/>
</dbReference>
<evidence type="ECO:0000256" key="1">
    <source>
        <dbReference type="ARBA" id="ARBA00000085"/>
    </source>
</evidence>